<proteinExistence type="predicted"/>
<name>A0ACB8V4J3_9EURO</name>
<protein>
    <submittedName>
        <fullName evidence="1">Uncharacterized protein</fullName>
    </submittedName>
</protein>
<dbReference type="EMBL" id="JALBCA010000005">
    <property type="protein sequence ID" value="KAI2392714.1"/>
    <property type="molecule type" value="Genomic_DNA"/>
</dbReference>
<gene>
    <name evidence="1" type="ORF">LOY88_000510</name>
</gene>
<organism evidence="1">
    <name type="scientific">Ophidiomyces ophidiicola</name>
    <dbReference type="NCBI Taxonomy" id="1387563"/>
    <lineage>
        <taxon>Eukaryota</taxon>
        <taxon>Fungi</taxon>
        <taxon>Dikarya</taxon>
        <taxon>Ascomycota</taxon>
        <taxon>Pezizomycotina</taxon>
        <taxon>Eurotiomycetes</taxon>
        <taxon>Eurotiomycetidae</taxon>
        <taxon>Onygenales</taxon>
        <taxon>Onygenaceae</taxon>
        <taxon>Ophidiomyces</taxon>
    </lineage>
</organism>
<reference evidence="1" key="1">
    <citation type="journal article" date="2022" name="bioRxiv">
        <title>Population genetic analysis of Ophidiomyces ophidiicola, the causative agent of snake fungal disease, indicates recent introductions to the USA.</title>
        <authorList>
            <person name="Ladner J.T."/>
            <person name="Palmer J.M."/>
            <person name="Ettinger C.L."/>
            <person name="Stajich J.E."/>
            <person name="Farrell T.M."/>
            <person name="Glorioso B.M."/>
            <person name="Lawson B."/>
            <person name="Price S.J."/>
            <person name="Stengle A.G."/>
            <person name="Grear D.A."/>
            <person name="Lorch J.M."/>
        </authorList>
    </citation>
    <scope>NUCLEOTIDE SEQUENCE</scope>
    <source>
        <strain evidence="1">NWHC 24266-5</strain>
    </source>
</reference>
<accession>A0ACB8V4J3</accession>
<sequence length="571" mass="61817">MTEHATLDVFKVLESEYCPPLDPALFAAIAHDYDCDENFDNINELRTTLNELKAFAEAQDDCTFDPSGTSGQGFCDGDGAPSASIHSSQKTLQSLESAISSLGSTFSASSLGRDESTGGHSSQAKSQRMFAIPSSIHPGGAFSNLGPDGRQEYLQEMFPSIKPYTIAHTLGKFNYDIDKSMDVLLNLAFFDDYREGDNSQMNFESISIPKGIEGFGEGSGSTKGRRKGKGKRKQGKTNGFLEQYSATYTENGPTGNSKVNRWDNGKKDVDFICSRTLLSSQAVGSAYYSNGGHLPTTIRYLALKEAEKHPEKLMNNPVTVQQIAELLEDFSTSDTPRLAGLLKLTRNSISAAKELLEVMVMEPETPSTNIEPAKPGLPTTKDSKYLEVKRASGSIRPLPSTSNSHTSFAVSHALADHHRRIGETAFDKAQAAYRRGKSDHLMGAAASYYSGIGREHIALAKREASAAADALVDSQSTRKTLDLHGVSVQDGVRIASDRVEIWWESLGDAKYVTSGGRPAQEGYRIITGLGRHSKNGMARLGPAVARKLASQGWKVEVGEGQLTVTGLVRHS</sequence>
<comment type="caution">
    <text evidence="1">The sequence shown here is derived from an EMBL/GenBank/DDBJ whole genome shotgun (WGS) entry which is preliminary data.</text>
</comment>
<evidence type="ECO:0000313" key="1">
    <source>
        <dbReference type="EMBL" id="KAI2392714.1"/>
    </source>
</evidence>